<dbReference type="CDD" id="cd00293">
    <property type="entry name" value="USP-like"/>
    <property type="match status" value="1"/>
</dbReference>
<organism evidence="2 3">
    <name type="scientific">Archaeoglobus profundus (strain DSM 5631 / JCM 9629 / NBRC 100127 / Av18)</name>
    <dbReference type="NCBI Taxonomy" id="572546"/>
    <lineage>
        <taxon>Archaea</taxon>
        <taxon>Methanobacteriati</taxon>
        <taxon>Methanobacteriota</taxon>
        <taxon>Archaeoglobi</taxon>
        <taxon>Archaeoglobales</taxon>
        <taxon>Archaeoglobaceae</taxon>
        <taxon>Archaeoglobus</taxon>
    </lineage>
</organism>
<keyword evidence="3" id="KW-1185">Reference proteome</keyword>
<dbReference type="HOGENOM" id="CLU_1830494_0_0_2"/>
<dbReference type="Gene3D" id="3.40.50.620">
    <property type="entry name" value="HUPs"/>
    <property type="match status" value="1"/>
</dbReference>
<evidence type="ECO:0000259" key="1">
    <source>
        <dbReference type="Pfam" id="PF00582"/>
    </source>
</evidence>
<dbReference type="STRING" id="572546.Arcpr_1807"/>
<proteinExistence type="predicted"/>
<dbReference type="Pfam" id="PF00582">
    <property type="entry name" value="Usp"/>
    <property type="match status" value="1"/>
</dbReference>
<evidence type="ECO:0000313" key="3">
    <source>
        <dbReference type="Proteomes" id="UP000001901"/>
    </source>
</evidence>
<dbReference type="InterPro" id="IPR014729">
    <property type="entry name" value="Rossmann-like_a/b/a_fold"/>
</dbReference>
<name>D2RFF7_ARCPA</name>
<dbReference type="PaxDb" id="572546-Arcpr_1807"/>
<accession>D2RFF7</accession>
<protein>
    <recommendedName>
        <fullName evidence="1">UspA domain-containing protein</fullName>
    </recommendedName>
</protein>
<dbReference type="KEGG" id="apo:Arcpr_1807"/>
<dbReference type="AlphaFoldDB" id="D2RFF7"/>
<dbReference type="GeneID" id="8740503"/>
<dbReference type="Proteomes" id="UP000001901">
    <property type="component" value="Chromosome"/>
</dbReference>
<dbReference type="RefSeq" id="WP_012941186.1">
    <property type="nucleotide sequence ID" value="NC_013741.1"/>
</dbReference>
<dbReference type="EMBL" id="CP001857">
    <property type="protein sequence ID" value="ADB58851.1"/>
    <property type="molecule type" value="Genomic_DNA"/>
</dbReference>
<reference evidence="2 3" key="1">
    <citation type="journal article" date="2010" name="Stand. Genomic Sci.">
        <title>Complete genome sequence of Archaeoglobus profundus type strain (AV18).</title>
        <authorList>
            <person name="von Jan M."/>
            <person name="Lapidus A."/>
            <person name="Del Rio T.G."/>
            <person name="Copeland A."/>
            <person name="Tice H."/>
            <person name="Cheng J.F."/>
            <person name="Lucas S."/>
            <person name="Chen F."/>
            <person name="Nolan M."/>
            <person name="Goodwin L."/>
            <person name="Han C."/>
            <person name="Pitluck S."/>
            <person name="Liolios K."/>
            <person name="Ivanova N."/>
            <person name="Mavromatis K."/>
            <person name="Ovchinnikova G."/>
            <person name="Chertkov O."/>
            <person name="Pati A."/>
            <person name="Chen A."/>
            <person name="Palaniappan K."/>
            <person name="Land M."/>
            <person name="Hauser L."/>
            <person name="Chang Y.J."/>
            <person name="Jeffries C.D."/>
            <person name="Saunders E."/>
            <person name="Brettin T."/>
            <person name="Detter J.C."/>
            <person name="Chain P."/>
            <person name="Eichinger K."/>
            <person name="Huber H."/>
            <person name="Spring S."/>
            <person name="Rohde M."/>
            <person name="Goker M."/>
            <person name="Wirth R."/>
            <person name="Woyke T."/>
            <person name="Bristow J."/>
            <person name="Eisen J.A."/>
            <person name="Markowitz V."/>
            <person name="Hugenholtz P."/>
            <person name="Kyrpides N.C."/>
            <person name="Klenk H.P."/>
        </authorList>
    </citation>
    <scope>NUCLEOTIDE SEQUENCE [LARGE SCALE GENOMIC DNA]</scope>
    <source>
        <strain evidence="3">DSM 5631 / JCM 9629 / NBRC 100127 / Av18</strain>
    </source>
</reference>
<gene>
    <name evidence="2" type="ordered locus">Arcpr_1807</name>
</gene>
<dbReference type="InterPro" id="IPR006016">
    <property type="entry name" value="UspA"/>
</dbReference>
<sequence>MTEEIDVLVVVDDRWNRVPESLKNLGKRFKAKLHLLFVRNLQITPEVLTELEKKYSSLKEKALKKLQSLAEELKSYGFGTDIVGVHYGIAHERILRESERIKPDYILVRARRRPRLWRILGDYYYDDLFRSSKIPVLVGR</sequence>
<feature type="domain" description="UspA" evidence="1">
    <location>
        <begin position="22"/>
        <end position="138"/>
    </location>
</feature>
<dbReference type="SUPFAM" id="SSF52402">
    <property type="entry name" value="Adenine nucleotide alpha hydrolases-like"/>
    <property type="match status" value="1"/>
</dbReference>
<evidence type="ECO:0000313" key="2">
    <source>
        <dbReference type="EMBL" id="ADB58851.1"/>
    </source>
</evidence>
<dbReference type="eggNOG" id="arCOG02053">
    <property type="taxonomic scope" value="Archaea"/>
</dbReference>